<name>A0AAD7HLI2_9AGAR</name>
<sequence length="254" mass="28224">MAEPDLAFDLLLRTFPLTFLQPFGFTHLQLHLSRPVSQLALNPCSTPSNLPVSDSRLCQGYAEWHKSGILGIGHALSLHLNERNVMTNIATIFHTLLSLGTALLSLCATTTMSDVCVLCVFLSFLRLSATRHGSSLLPRTPKPLGRTQRQGAIRQLYHAEKLHEAHLGLREGEMKCQESKRASWPKCAKPKYADKCPVKAAGRCRVRCKFSRRIHPAELKPSFTDLKSRNELKSVPSLSPVLNSSPALMDLSFE</sequence>
<comment type="caution">
    <text evidence="1">The sequence shown here is derived from an EMBL/GenBank/DDBJ whole genome shotgun (WGS) entry which is preliminary data.</text>
</comment>
<dbReference type="Proteomes" id="UP001215598">
    <property type="component" value="Unassembled WGS sequence"/>
</dbReference>
<accession>A0AAD7HLI2</accession>
<proteinExistence type="predicted"/>
<evidence type="ECO:0000313" key="2">
    <source>
        <dbReference type="Proteomes" id="UP001215598"/>
    </source>
</evidence>
<dbReference type="EMBL" id="JARKIB010000212">
    <property type="protein sequence ID" value="KAJ7723242.1"/>
    <property type="molecule type" value="Genomic_DNA"/>
</dbReference>
<protein>
    <submittedName>
        <fullName evidence="1">Uncharacterized protein</fullName>
    </submittedName>
</protein>
<keyword evidence="2" id="KW-1185">Reference proteome</keyword>
<reference evidence="1" key="1">
    <citation type="submission" date="2023-03" db="EMBL/GenBank/DDBJ databases">
        <title>Massive genome expansion in bonnet fungi (Mycena s.s.) driven by repeated elements and novel gene families across ecological guilds.</title>
        <authorList>
            <consortium name="Lawrence Berkeley National Laboratory"/>
            <person name="Harder C.B."/>
            <person name="Miyauchi S."/>
            <person name="Viragh M."/>
            <person name="Kuo A."/>
            <person name="Thoen E."/>
            <person name="Andreopoulos B."/>
            <person name="Lu D."/>
            <person name="Skrede I."/>
            <person name="Drula E."/>
            <person name="Henrissat B."/>
            <person name="Morin E."/>
            <person name="Kohler A."/>
            <person name="Barry K."/>
            <person name="LaButti K."/>
            <person name="Morin E."/>
            <person name="Salamov A."/>
            <person name="Lipzen A."/>
            <person name="Mereny Z."/>
            <person name="Hegedus B."/>
            <person name="Baldrian P."/>
            <person name="Stursova M."/>
            <person name="Weitz H."/>
            <person name="Taylor A."/>
            <person name="Grigoriev I.V."/>
            <person name="Nagy L.G."/>
            <person name="Martin F."/>
            <person name="Kauserud H."/>
        </authorList>
    </citation>
    <scope>NUCLEOTIDE SEQUENCE</scope>
    <source>
        <strain evidence="1">CBHHK182m</strain>
    </source>
</reference>
<dbReference type="AlphaFoldDB" id="A0AAD7HLI2"/>
<evidence type="ECO:0000313" key="1">
    <source>
        <dbReference type="EMBL" id="KAJ7723242.1"/>
    </source>
</evidence>
<gene>
    <name evidence="1" type="ORF">B0H16DRAFT_1787983</name>
</gene>
<organism evidence="1 2">
    <name type="scientific">Mycena metata</name>
    <dbReference type="NCBI Taxonomy" id="1033252"/>
    <lineage>
        <taxon>Eukaryota</taxon>
        <taxon>Fungi</taxon>
        <taxon>Dikarya</taxon>
        <taxon>Basidiomycota</taxon>
        <taxon>Agaricomycotina</taxon>
        <taxon>Agaricomycetes</taxon>
        <taxon>Agaricomycetidae</taxon>
        <taxon>Agaricales</taxon>
        <taxon>Marasmiineae</taxon>
        <taxon>Mycenaceae</taxon>
        <taxon>Mycena</taxon>
    </lineage>
</organism>